<dbReference type="SUPFAM" id="SSF141000">
    <property type="entry name" value="Glu-tRNAGln amidotransferase C subunit"/>
    <property type="match status" value="1"/>
</dbReference>
<dbReference type="RefSeq" id="WP_089022538.1">
    <property type="nucleotide sequence ID" value="NZ_NIQC01000002.1"/>
</dbReference>
<evidence type="ECO:0000256" key="6">
    <source>
        <dbReference type="HAMAP-Rule" id="MF_00122"/>
    </source>
</evidence>
<dbReference type="GO" id="GO:0070681">
    <property type="term" value="P:glutaminyl-tRNAGln biosynthesis via transamidation"/>
    <property type="evidence" value="ECO:0007669"/>
    <property type="project" value="TreeGrafter"/>
</dbReference>
<evidence type="ECO:0000313" key="8">
    <source>
        <dbReference type="EMBL" id="OWZ84734.1"/>
    </source>
</evidence>
<comment type="catalytic activity">
    <reaction evidence="5 6">
        <text>L-glutamyl-tRNA(Gln) + L-glutamine + ATP + H2O = L-glutaminyl-tRNA(Gln) + L-glutamate + ADP + phosphate + H(+)</text>
        <dbReference type="Rhea" id="RHEA:17521"/>
        <dbReference type="Rhea" id="RHEA-COMP:9681"/>
        <dbReference type="Rhea" id="RHEA-COMP:9684"/>
        <dbReference type="ChEBI" id="CHEBI:15377"/>
        <dbReference type="ChEBI" id="CHEBI:15378"/>
        <dbReference type="ChEBI" id="CHEBI:29985"/>
        <dbReference type="ChEBI" id="CHEBI:30616"/>
        <dbReference type="ChEBI" id="CHEBI:43474"/>
        <dbReference type="ChEBI" id="CHEBI:58359"/>
        <dbReference type="ChEBI" id="CHEBI:78520"/>
        <dbReference type="ChEBI" id="CHEBI:78521"/>
        <dbReference type="ChEBI" id="CHEBI:456216"/>
    </reaction>
</comment>
<accession>A0A226C2A6</accession>
<dbReference type="GO" id="GO:0016740">
    <property type="term" value="F:transferase activity"/>
    <property type="evidence" value="ECO:0007669"/>
    <property type="project" value="UniProtKB-KW"/>
</dbReference>
<dbReference type="PANTHER" id="PTHR15004:SF0">
    <property type="entry name" value="GLUTAMYL-TRNA(GLN) AMIDOTRANSFERASE SUBUNIT C, MITOCHONDRIAL"/>
    <property type="match status" value="1"/>
</dbReference>
<dbReference type="NCBIfam" id="TIGR00135">
    <property type="entry name" value="gatC"/>
    <property type="match status" value="1"/>
</dbReference>
<dbReference type="GO" id="GO:0050566">
    <property type="term" value="F:asparaginyl-tRNA synthase (glutamine-hydrolyzing) activity"/>
    <property type="evidence" value="ECO:0007669"/>
    <property type="project" value="RHEA"/>
</dbReference>
<evidence type="ECO:0000256" key="3">
    <source>
        <dbReference type="ARBA" id="ARBA00024799"/>
    </source>
</evidence>
<dbReference type="Pfam" id="PF02686">
    <property type="entry name" value="GatC"/>
    <property type="match status" value="1"/>
</dbReference>
<dbReference type="GO" id="GO:0050567">
    <property type="term" value="F:glutaminyl-tRNA synthase (glutamine-hydrolyzing) activity"/>
    <property type="evidence" value="ECO:0007669"/>
    <property type="project" value="UniProtKB-UniRule"/>
</dbReference>
<organism evidence="8 9">
    <name type="scientific">Natranaerobius trueperi</name>
    <dbReference type="NCBI Taxonomy" id="759412"/>
    <lineage>
        <taxon>Bacteria</taxon>
        <taxon>Bacillati</taxon>
        <taxon>Bacillota</taxon>
        <taxon>Clostridia</taxon>
        <taxon>Natranaerobiales</taxon>
        <taxon>Natranaerobiaceae</taxon>
        <taxon>Natranaerobius</taxon>
    </lineage>
</organism>
<dbReference type="AlphaFoldDB" id="A0A226C2A6"/>
<comment type="caution">
    <text evidence="8">The sequence shown here is derived from an EMBL/GenBank/DDBJ whole genome shotgun (WGS) entry which is preliminary data.</text>
</comment>
<evidence type="ECO:0000256" key="1">
    <source>
        <dbReference type="ARBA" id="ARBA00010757"/>
    </source>
</evidence>
<reference evidence="8 9" key="1">
    <citation type="submission" date="2017-06" db="EMBL/GenBank/DDBJ databases">
        <title>Draft Genome Sequence of Natranaerobius trueperi halophilic, alkalithermophilic bacteria from soda lakes.</title>
        <authorList>
            <person name="Zhao B."/>
        </authorList>
    </citation>
    <scope>NUCLEOTIDE SEQUENCE [LARGE SCALE GENOMIC DNA]</scope>
    <source>
        <strain evidence="8 9">DSM 18760</strain>
    </source>
</reference>
<keyword evidence="6" id="KW-0436">Ligase</keyword>
<dbReference type="Proteomes" id="UP000214588">
    <property type="component" value="Unassembled WGS sequence"/>
</dbReference>
<dbReference type="InterPro" id="IPR036113">
    <property type="entry name" value="Asp/Glu-ADT_sf_sub_c"/>
</dbReference>
<evidence type="ECO:0000256" key="4">
    <source>
        <dbReference type="ARBA" id="ARBA00047380"/>
    </source>
</evidence>
<sequence>MKVTKEDVYHVAKLSQLEIDENEVEMFKDQLSQILDWQGKLDELELEGLFPTVHALNMKNVTREDKERPSLSNEKALENAPEKEGNYFKVPRIIE</sequence>
<dbReference type="InterPro" id="IPR003837">
    <property type="entry name" value="GatC"/>
</dbReference>
<evidence type="ECO:0000256" key="7">
    <source>
        <dbReference type="SAM" id="MobiDB-lite"/>
    </source>
</evidence>
<comment type="subunit">
    <text evidence="2 6">Heterotrimer of A, B and C subunits.</text>
</comment>
<evidence type="ECO:0000256" key="5">
    <source>
        <dbReference type="ARBA" id="ARBA00047913"/>
    </source>
</evidence>
<dbReference type="EC" id="6.3.5.-" evidence="6"/>
<evidence type="ECO:0000313" key="9">
    <source>
        <dbReference type="Proteomes" id="UP000214588"/>
    </source>
</evidence>
<proteinExistence type="inferred from homology"/>
<dbReference type="HAMAP" id="MF_00122">
    <property type="entry name" value="GatC"/>
    <property type="match status" value="1"/>
</dbReference>
<keyword evidence="9" id="KW-1185">Reference proteome</keyword>
<dbReference type="Gene3D" id="1.10.20.60">
    <property type="entry name" value="Glu-tRNAGln amidotransferase C subunit, N-terminal domain"/>
    <property type="match status" value="1"/>
</dbReference>
<dbReference type="GO" id="GO:0005524">
    <property type="term" value="F:ATP binding"/>
    <property type="evidence" value="ECO:0007669"/>
    <property type="project" value="UniProtKB-KW"/>
</dbReference>
<dbReference type="PANTHER" id="PTHR15004">
    <property type="entry name" value="GLUTAMYL-TRNA(GLN) AMIDOTRANSFERASE SUBUNIT C, MITOCHONDRIAL"/>
    <property type="match status" value="1"/>
</dbReference>
<dbReference type="GO" id="GO:0006450">
    <property type="term" value="P:regulation of translational fidelity"/>
    <property type="evidence" value="ECO:0007669"/>
    <property type="project" value="InterPro"/>
</dbReference>
<comment type="catalytic activity">
    <reaction evidence="4 6">
        <text>L-aspartyl-tRNA(Asn) + L-glutamine + ATP + H2O = L-asparaginyl-tRNA(Asn) + L-glutamate + ADP + phosphate + 2 H(+)</text>
        <dbReference type="Rhea" id="RHEA:14513"/>
        <dbReference type="Rhea" id="RHEA-COMP:9674"/>
        <dbReference type="Rhea" id="RHEA-COMP:9677"/>
        <dbReference type="ChEBI" id="CHEBI:15377"/>
        <dbReference type="ChEBI" id="CHEBI:15378"/>
        <dbReference type="ChEBI" id="CHEBI:29985"/>
        <dbReference type="ChEBI" id="CHEBI:30616"/>
        <dbReference type="ChEBI" id="CHEBI:43474"/>
        <dbReference type="ChEBI" id="CHEBI:58359"/>
        <dbReference type="ChEBI" id="CHEBI:78515"/>
        <dbReference type="ChEBI" id="CHEBI:78516"/>
        <dbReference type="ChEBI" id="CHEBI:456216"/>
    </reaction>
</comment>
<keyword evidence="6" id="KW-0648">Protein biosynthesis</keyword>
<comment type="function">
    <text evidence="3 6">Allows the formation of correctly charged Asn-tRNA(Asn) or Gln-tRNA(Gln) through the transamidation of misacylated Asp-tRNA(Asn) or Glu-tRNA(Gln) in organisms which lack either or both of asparaginyl-tRNA or glutaminyl-tRNA synthetases. The reaction takes place in the presence of glutamine and ATP through an activated phospho-Asp-tRNA(Asn) or phospho-Glu-tRNA(Gln).</text>
</comment>
<name>A0A226C2A6_9FIRM</name>
<dbReference type="EMBL" id="NIQC01000002">
    <property type="protein sequence ID" value="OWZ84734.1"/>
    <property type="molecule type" value="Genomic_DNA"/>
</dbReference>
<dbReference type="OrthoDB" id="9813938at2"/>
<dbReference type="GO" id="GO:0006412">
    <property type="term" value="P:translation"/>
    <property type="evidence" value="ECO:0007669"/>
    <property type="project" value="UniProtKB-UniRule"/>
</dbReference>
<keyword evidence="6" id="KW-0067">ATP-binding</keyword>
<comment type="similarity">
    <text evidence="1 6">Belongs to the GatC family.</text>
</comment>
<evidence type="ECO:0000256" key="2">
    <source>
        <dbReference type="ARBA" id="ARBA00011123"/>
    </source>
</evidence>
<protein>
    <recommendedName>
        <fullName evidence="6">Aspartyl/glutamyl-tRNA(Asn/Gln) amidotransferase subunit C</fullName>
        <shortName evidence="6">Asp/Glu-ADT subunit C</shortName>
        <ecNumber evidence="6">6.3.5.-</ecNumber>
    </recommendedName>
</protein>
<keyword evidence="8" id="KW-0808">Transferase</keyword>
<feature type="region of interest" description="Disordered" evidence="7">
    <location>
        <begin position="63"/>
        <end position="83"/>
    </location>
</feature>
<keyword evidence="6" id="KW-0547">Nucleotide-binding</keyword>
<gene>
    <name evidence="6" type="primary">gatC</name>
    <name evidence="8" type="ORF">CDO51_01560</name>
</gene>